<dbReference type="AlphaFoldDB" id="A0A0C5VGQ6"/>
<dbReference type="Proteomes" id="UP000032266">
    <property type="component" value="Chromosome"/>
</dbReference>
<name>A0A0C5VGQ6_9GAMM</name>
<evidence type="ECO:0000313" key="2">
    <source>
        <dbReference type="EMBL" id="AJQ93396.1"/>
    </source>
</evidence>
<keyword evidence="3" id="KW-1185">Reference proteome</keyword>
<keyword evidence="1" id="KW-0732">Signal</keyword>
<sequence>MRIQTLAIVLVSFGVLTGCATTEAPKTKPAPVSLQSVILQASKCLTVPEDQCVSVAVDAQHLDEAFTAMVSKQFERVFKNQAEGKDGFAAMKLMFPKDDWVFLNRSDYPLPAKVMVGQEAFRQVSLAEIKAKGITSFLEITGVEQYASSYVFTWARGMEARFGTAVSEKTAAGYDVREISQYHSSSGARMYMSKIFAGVHCQNETQLAYYINYYKSGTCPAK</sequence>
<feature type="signal peptide" evidence="1">
    <location>
        <begin position="1"/>
        <end position="20"/>
    </location>
</feature>
<accession>A0A0C5VGQ6</accession>
<organism evidence="2 3">
    <name type="scientific">Gynuella sunshinyii YC6258</name>
    <dbReference type="NCBI Taxonomy" id="1445510"/>
    <lineage>
        <taxon>Bacteria</taxon>
        <taxon>Pseudomonadati</taxon>
        <taxon>Pseudomonadota</taxon>
        <taxon>Gammaproteobacteria</taxon>
        <taxon>Oceanospirillales</taxon>
        <taxon>Saccharospirillaceae</taxon>
        <taxon>Gynuella</taxon>
    </lineage>
</organism>
<evidence type="ECO:0008006" key="4">
    <source>
        <dbReference type="Google" id="ProtNLM"/>
    </source>
</evidence>
<gene>
    <name evidence="2" type="ORF">YC6258_01348</name>
</gene>
<evidence type="ECO:0000256" key="1">
    <source>
        <dbReference type="SAM" id="SignalP"/>
    </source>
</evidence>
<dbReference type="EMBL" id="CP007142">
    <property type="protein sequence ID" value="AJQ93396.1"/>
    <property type="molecule type" value="Genomic_DNA"/>
</dbReference>
<dbReference type="HOGENOM" id="CLU_1243871_0_0_6"/>
<protein>
    <recommendedName>
        <fullName evidence="4">Lipoprotein</fullName>
    </recommendedName>
</protein>
<feature type="chain" id="PRO_5002183376" description="Lipoprotein" evidence="1">
    <location>
        <begin position="21"/>
        <end position="222"/>
    </location>
</feature>
<evidence type="ECO:0000313" key="3">
    <source>
        <dbReference type="Proteomes" id="UP000032266"/>
    </source>
</evidence>
<dbReference type="PROSITE" id="PS51257">
    <property type="entry name" value="PROKAR_LIPOPROTEIN"/>
    <property type="match status" value="1"/>
</dbReference>
<dbReference type="KEGG" id="gsn:YC6258_01348"/>
<dbReference type="OrthoDB" id="9978177at2"/>
<dbReference type="RefSeq" id="WP_144407575.1">
    <property type="nucleotide sequence ID" value="NZ_CP007142.1"/>
</dbReference>
<proteinExistence type="predicted"/>
<reference evidence="2 3" key="1">
    <citation type="submission" date="2014-01" db="EMBL/GenBank/DDBJ databases">
        <title>Full genme sequencing of cellulolytic bacterium Gynuella sunshinyii YC6258T gen. nov., sp. nov.</title>
        <authorList>
            <person name="Khan H."/>
            <person name="Chung E.J."/>
            <person name="Chung Y.R."/>
        </authorList>
    </citation>
    <scope>NUCLEOTIDE SEQUENCE [LARGE SCALE GENOMIC DNA]</scope>
    <source>
        <strain evidence="2 3">YC6258</strain>
    </source>
</reference>